<protein>
    <submittedName>
        <fullName evidence="1">Uncharacterized protein</fullName>
    </submittedName>
</protein>
<gene>
    <name evidence="1" type="ORF">CMUS01_03423</name>
</gene>
<evidence type="ECO:0000313" key="2">
    <source>
        <dbReference type="Proteomes" id="UP000639643"/>
    </source>
</evidence>
<dbReference type="AlphaFoldDB" id="A0A8H6NSR2"/>
<dbReference type="Proteomes" id="UP000639643">
    <property type="component" value="Unassembled WGS sequence"/>
</dbReference>
<dbReference type="EMBL" id="WIGM01000083">
    <property type="protein sequence ID" value="KAF6841820.1"/>
    <property type="molecule type" value="Genomic_DNA"/>
</dbReference>
<dbReference type="OrthoDB" id="5429780at2759"/>
<evidence type="ECO:0000313" key="1">
    <source>
        <dbReference type="EMBL" id="KAF6841820.1"/>
    </source>
</evidence>
<keyword evidence="2" id="KW-1185">Reference proteome</keyword>
<proteinExistence type="predicted"/>
<accession>A0A8H6NSR2</accession>
<organism evidence="1 2">
    <name type="scientific">Colletotrichum musicola</name>
    <dbReference type="NCBI Taxonomy" id="2175873"/>
    <lineage>
        <taxon>Eukaryota</taxon>
        <taxon>Fungi</taxon>
        <taxon>Dikarya</taxon>
        <taxon>Ascomycota</taxon>
        <taxon>Pezizomycotina</taxon>
        <taxon>Sordariomycetes</taxon>
        <taxon>Hypocreomycetidae</taxon>
        <taxon>Glomerellales</taxon>
        <taxon>Glomerellaceae</taxon>
        <taxon>Colletotrichum</taxon>
        <taxon>Colletotrichum orchidearum species complex</taxon>
    </lineage>
</organism>
<sequence length="293" mass="32994">MSSEVEAAIMDSPFEYLRTSESCRYWTKQTVKMRYFALWADFLQRYSENDSPRAGPCRSAGLELRTFGTNASALANVRAPGCTVLHKVVDNARICGISPLFDESGDIEDLAVLSSRTPSDFSGGESLFYFTSDYKVAEYHAAYAKRRIGAGRVSIISMAIPNAVLEQMQSTGELVHLFWPSDEWKETVWLSRRHRPSRLDLDDQAKLAIGTTARRPNGAYHQMRSFDEVTEDYVFKADHMNPDAAPSVQYVFRFDNENFLEEHAAQTMRATPFVDSDLAAWLQTYGSASTIST</sequence>
<name>A0A8H6NSR2_9PEZI</name>
<comment type="caution">
    <text evidence="1">The sequence shown here is derived from an EMBL/GenBank/DDBJ whole genome shotgun (WGS) entry which is preliminary data.</text>
</comment>
<reference evidence="1" key="1">
    <citation type="journal article" date="2020" name="Phytopathology">
        <title>Genome Sequence Resources of Colletotrichum truncatum, C. plurivorum, C. musicola, and C. sojae: Four Species Pathogenic to Soybean (Glycine max).</title>
        <authorList>
            <person name="Rogerio F."/>
            <person name="Boufleur T.R."/>
            <person name="Ciampi-Guillardi M."/>
            <person name="Sukno S.A."/>
            <person name="Thon M.R."/>
            <person name="Massola Junior N.S."/>
            <person name="Baroncelli R."/>
        </authorList>
    </citation>
    <scope>NUCLEOTIDE SEQUENCE</scope>
    <source>
        <strain evidence="1">LFN0074</strain>
    </source>
</reference>